<organism evidence="6 7">
    <name type="scientific">Urechidicola vernalis</name>
    <dbReference type="NCBI Taxonomy" id="3075600"/>
    <lineage>
        <taxon>Bacteria</taxon>
        <taxon>Pseudomonadati</taxon>
        <taxon>Bacteroidota</taxon>
        <taxon>Flavobacteriia</taxon>
        <taxon>Flavobacteriales</taxon>
        <taxon>Flavobacteriaceae</taxon>
        <taxon>Urechidicola</taxon>
    </lineage>
</organism>
<feature type="transmembrane region" description="Helical" evidence="5">
    <location>
        <begin position="53"/>
        <end position="72"/>
    </location>
</feature>
<keyword evidence="2 5" id="KW-0812">Transmembrane</keyword>
<sequence>MGNLIIRIGLGLLFVWGGMEKFFEGYFGGVGLEKMAGSLQSIGFGFLGETGNYVLAILLAATELIAGLLILANRKLTWAYYYCAVIMLVALITVYFPRVNWMQSMIHIALLTTFLGLGIEANQKKKA</sequence>
<name>A0ABU2Y2P4_9FLAO</name>
<keyword evidence="3 5" id="KW-1133">Transmembrane helix</keyword>
<feature type="transmembrane region" description="Helical" evidence="5">
    <location>
        <begin position="79"/>
        <end position="96"/>
    </location>
</feature>
<reference evidence="6 7" key="1">
    <citation type="submission" date="2023-09" db="EMBL/GenBank/DDBJ databases">
        <authorList>
            <person name="Rey-Velasco X."/>
        </authorList>
    </citation>
    <scope>NUCLEOTIDE SEQUENCE [LARGE SCALE GENOMIC DNA]</scope>
    <source>
        <strain evidence="6 7">P050</strain>
    </source>
</reference>
<gene>
    <name evidence="6" type="ORF">RM519_04380</name>
</gene>
<dbReference type="Pfam" id="PF07681">
    <property type="entry name" value="DoxX"/>
    <property type="match status" value="1"/>
</dbReference>
<dbReference type="Proteomes" id="UP001252186">
    <property type="component" value="Unassembled WGS sequence"/>
</dbReference>
<evidence type="ECO:0000256" key="1">
    <source>
        <dbReference type="ARBA" id="ARBA00004141"/>
    </source>
</evidence>
<evidence type="ECO:0000256" key="3">
    <source>
        <dbReference type="ARBA" id="ARBA00022989"/>
    </source>
</evidence>
<keyword evidence="7" id="KW-1185">Reference proteome</keyword>
<feature type="transmembrane region" description="Helical" evidence="5">
    <location>
        <begin position="102"/>
        <end position="119"/>
    </location>
</feature>
<proteinExistence type="predicted"/>
<evidence type="ECO:0000256" key="5">
    <source>
        <dbReference type="SAM" id="Phobius"/>
    </source>
</evidence>
<keyword evidence="4 5" id="KW-0472">Membrane</keyword>
<dbReference type="EMBL" id="JAVRHV010000001">
    <property type="protein sequence ID" value="MDT0552472.1"/>
    <property type="molecule type" value="Genomic_DNA"/>
</dbReference>
<dbReference type="InterPro" id="IPR032808">
    <property type="entry name" value="DoxX"/>
</dbReference>
<evidence type="ECO:0000256" key="4">
    <source>
        <dbReference type="ARBA" id="ARBA00023136"/>
    </source>
</evidence>
<comment type="caution">
    <text evidence="6">The sequence shown here is derived from an EMBL/GenBank/DDBJ whole genome shotgun (WGS) entry which is preliminary data.</text>
</comment>
<evidence type="ECO:0000256" key="2">
    <source>
        <dbReference type="ARBA" id="ARBA00022692"/>
    </source>
</evidence>
<evidence type="ECO:0000313" key="7">
    <source>
        <dbReference type="Proteomes" id="UP001252186"/>
    </source>
</evidence>
<comment type="subcellular location">
    <subcellularLocation>
        <location evidence="1">Membrane</location>
        <topology evidence="1">Multi-pass membrane protein</topology>
    </subcellularLocation>
</comment>
<accession>A0ABU2Y2P4</accession>
<dbReference type="RefSeq" id="WP_311592338.1">
    <property type="nucleotide sequence ID" value="NZ_JAVRHV010000001.1"/>
</dbReference>
<protein>
    <submittedName>
        <fullName evidence="6">DoxX family protein</fullName>
    </submittedName>
</protein>
<evidence type="ECO:0000313" key="6">
    <source>
        <dbReference type="EMBL" id="MDT0552472.1"/>
    </source>
</evidence>